<dbReference type="PROSITE" id="PS51257">
    <property type="entry name" value="PROKAR_LIPOPROTEIN"/>
    <property type="match status" value="1"/>
</dbReference>
<dbReference type="PANTHER" id="PTHR42747">
    <property type="entry name" value="NITRONATE MONOOXYGENASE-RELATED"/>
    <property type="match status" value="1"/>
</dbReference>
<dbReference type="CDD" id="cd04730">
    <property type="entry name" value="NPD_like"/>
    <property type="match status" value="1"/>
</dbReference>
<dbReference type="EMBL" id="JAEUXJ010000004">
    <property type="protein sequence ID" value="MBL6456176.1"/>
    <property type="molecule type" value="Genomic_DNA"/>
</dbReference>
<evidence type="ECO:0000256" key="6">
    <source>
        <dbReference type="ARBA" id="ARBA00023002"/>
    </source>
</evidence>
<keyword evidence="6" id="KW-0560">Oxidoreductase</keyword>
<keyword evidence="5" id="KW-0288">FMN</keyword>
<reference evidence="10 11" key="1">
    <citation type="submission" date="2021-01" db="EMBL/GenBank/DDBJ databases">
        <title>Belnapia mucosa sp. nov. and Belnapia arida sp. nov., isolated from the Tabernas Desert (Almeria, Spain).</title>
        <authorList>
            <person name="Molina-Menor E."/>
            <person name="Vidal-Verdu A."/>
            <person name="Calonge A."/>
            <person name="Satari L."/>
            <person name="Pereto Magraner J."/>
            <person name="Porcar Miralles M."/>
        </authorList>
    </citation>
    <scope>NUCLEOTIDE SEQUENCE [LARGE SCALE GENOMIC DNA]</scope>
    <source>
        <strain evidence="10 11">T6</strain>
    </source>
</reference>
<accession>A0ABS1V3C0</accession>
<proteinExistence type="inferred from homology"/>
<evidence type="ECO:0000256" key="8">
    <source>
        <dbReference type="ARBA" id="ARBA00031155"/>
    </source>
</evidence>
<comment type="caution">
    <text evidence="10">The sequence shown here is derived from an EMBL/GenBank/DDBJ whole genome shotgun (WGS) entry which is preliminary data.</text>
</comment>
<keyword evidence="4" id="KW-0285">Flavoprotein</keyword>
<keyword evidence="7 10" id="KW-0503">Monooxygenase</keyword>
<dbReference type="SUPFAM" id="SSF51412">
    <property type="entry name" value="Inosine monophosphate dehydrogenase (IMPDH)"/>
    <property type="match status" value="1"/>
</dbReference>
<comment type="cofactor">
    <cofactor evidence="1">
        <name>FMN</name>
        <dbReference type="ChEBI" id="CHEBI:58210"/>
    </cofactor>
</comment>
<keyword evidence="11" id="KW-1185">Reference proteome</keyword>
<dbReference type="GO" id="GO:0004497">
    <property type="term" value="F:monooxygenase activity"/>
    <property type="evidence" value="ECO:0007669"/>
    <property type="project" value="UniProtKB-KW"/>
</dbReference>
<evidence type="ECO:0000313" key="11">
    <source>
        <dbReference type="Proteomes" id="UP000606490"/>
    </source>
</evidence>
<sequence>MTTALARSAAFCERFGLRLPILLAPMAGACPPSLSIAVANAGGLGACGALLMQPKAILDWAAEVRGATNGPFSLNLWIPDSSPRRDPVAEAAVRHFLGAWGPEVPEAAGDATPPDFAAQCEALLEAAPAAVSSVMGLFPAEFVARLKARGIAWIANISTVAEARAAEAAGADVVVAQGMEAGGHRGCFDAARGEAEMVGLFALIPAVVDAVRIPVVATGGIADARGVAAALTLGASAAQIGTGLLRTPEAKLAPAWAAALARTPPEGTRVSRVFSGRPGRSIATAYVQAATAPDAPLPAPYPVQRGLTGPMRDQGTKADDIDRLQAWAGQSAALARAEPAGEIVRSVWEGARALLG</sequence>
<comment type="catalytic activity">
    <reaction evidence="9">
        <text>3 propionate 3-nitronate + 3 O2 + H2O = 3 3-oxopropanoate + 2 nitrate + nitrite + H2O2 + 3 H(+)</text>
        <dbReference type="Rhea" id="RHEA:57332"/>
        <dbReference type="ChEBI" id="CHEBI:15377"/>
        <dbReference type="ChEBI" id="CHEBI:15378"/>
        <dbReference type="ChEBI" id="CHEBI:15379"/>
        <dbReference type="ChEBI" id="CHEBI:16240"/>
        <dbReference type="ChEBI" id="CHEBI:16301"/>
        <dbReference type="ChEBI" id="CHEBI:17632"/>
        <dbReference type="ChEBI" id="CHEBI:33190"/>
        <dbReference type="ChEBI" id="CHEBI:136067"/>
    </reaction>
</comment>
<dbReference type="PANTHER" id="PTHR42747:SF3">
    <property type="entry name" value="NITRONATE MONOOXYGENASE-RELATED"/>
    <property type="match status" value="1"/>
</dbReference>
<dbReference type="RefSeq" id="WP_202825906.1">
    <property type="nucleotide sequence ID" value="NZ_JAEUXJ010000004.1"/>
</dbReference>
<dbReference type="InterPro" id="IPR004136">
    <property type="entry name" value="NMO"/>
</dbReference>
<dbReference type="Proteomes" id="UP000606490">
    <property type="component" value="Unassembled WGS sequence"/>
</dbReference>
<evidence type="ECO:0000256" key="7">
    <source>
        <dbReference type="ARBA" id="ARBA00023033"/>
    </source>
</evidence>
<organism evidence="10 11">
    <name type="scientific">Belnapia mucosa</name>
    <dbReference type="NCBI Taxonomy" id="2804532"/>
    <lineage>
        <taxon>Bacteria</taxon>
        <taxon>Pseudomonadati</taxon>
        <taxon>Pseudomonadota</taxon>
        <taxon>Alphaproteobacteria</taxon>
        <taxon>Acetobacterales</taxon>
        <taxon>Roseomonadaceae</taxon>
        <taxon>Belnapia</taxon>
    </lineage>
</organism>
<gene>
    <name evidence="10" type="ORF">JMJ55_12645</name>
</gene>
<evidence type="ECO:0000256" key="1">
    <source>
        <dbReference type="ARBA" id="ARBA00001917"/>
    </source>
</evidence>
<name>A0ABS1V3C0_9PROT</name>
<comment type="similarity">
    <text evidence="2">Belongs to the nitronate monooxygenase family. NMO class I subfamily.</text>
</comment>
<evidence type="ECO:0000256" key="2">
    <source>
        <dbReference type="ARBA" id="ARBA00009881"/>
    </source>
</evidence>
<evidence type="ECO:0000256" key="9">
    <source>
        <dbReference type="ARBA" id="ARBA00049401"/>
    </source>
</evidence>
<keyword evidence="3" id="KW-0216">Detoxification</keyword>
<evidence type="ECO:0000313" key="10">
    <source>
        <dbReference type="EMBL" id="MBL6456176.1"/>
    </source>
</evidence>
<evidence type="ECO:0000256" key="3">
    <source>
        <dbReference type="ARBA" id="ARBA00022575"/>
    </source>
</evidence>
<dbReference type="InterPro" id="IPR013785">
    <property type="entry name" value="Aldolase_TIM"/>
</dbReference>
<evidence type="ECO:0000256" key="5">
    <source>
        <dbReference type="ARBA" id="ARBA00022643"/>
    </source>
</evidence>
<dbReference type="Gene3D" id="3.20.20.70">
    <property type="entry name" value="Aldolase class I"/>
    <property type="match status" value="1"/>
</dbReference>
<protein>
    <recommendedName>
        <fullName evidence="8">Propionate 3-nitronate monooxygenase</fullName>
    </recommendedName>
</protein>
<evidence type="ECO:0000256" key="4">
    <source>
        <dbReference type="ARBA" id="ARBA00022630"/>
    </source>
</evidence>
<dbReference type="Pfam" id="PF03060">
    <property type="entry name" value="NMO"/>
    <property type="match status" value="1"/>
</dbReference>